<dbReference type="PANTHER" id="PTHR46268:SF6">
    <property type="entry name" value="UNIVERSAL STRESS PROTEIN UP12"/>
    <property type="match status" value="1"/>
</dbReference>
<dbReference type="Gene3D" id="3.40.50.620">
    <property type="entry name" value="HUPs"/>
    <property type="match status" value="2"/>
</dbReference>
<evidence type="ECO:0000259" key="3">
    <source>
        <dbReference type="Pfam" id="PF00582"/>
    </source>
</evidence>
<keyword evidence="5" id="KW-1185">Reference proteome</keyword>
<evidence type="ECO:0000256" key="1">
    <source>
        <dbReference type="ARBA" id="ARBA00008791"/>
    </source>
</evidence>
<dbReference type="PANTHER" id="PTHR46268">
    <property type="entry name" value="STRESS RESPONSE PROTEIN NHAX"/>
    <property type="match status" value="1"/>
</dbReference>
<dbReference type="InterPro" id="IPR006016">
    <property type="entry name" value="UspA"/>
</dbReference>
<comment type="caution">
    <text evidence="4">The sequence shown here is derived from an EMBL/GenBank/DDBJ whole genome shotgun (WGS) entry which is preliminary data.</text>
</comment>
<evidence type="ECO:0000256" key="2">
    <source>
        <dbReference type="SAM" id="Coils"/>
    </source>
</evidence>
<reference evidence="5" key="1">
    <citation type="submission" date="2023-07" db="EMBL/GenBank/DDBJ databases">
        <authorList>
            <person name="Yue Y."/>
        </authorList>
    </citation>
    <scope>NUCLEOTIDE SEQUENCE [LARGE SCALE GENOMIC DNA]</scope>
    <source>
        <strain evidence="5">2Y89</strain>
    </source>
</reference>
<dbReference type="PRINTS" id="PR01438">
    <property type="entry name" value="UNVRSLSTRESS"/>
</dbReference>
<organism evidence="4 5">
    <name type="scientific">Winogradskyella vincentii</name>
    <dbReference type="NCBI Taxonomy" id="2877122"/>
    <lineage>
        <taxon>Bacteria</taxon>
        <taxon>Pseudomonadati</taxon>
        <taxon>Bacteroidota</taxon>
        <taxon>Flavobacteriia</taxon>
        <taxon>Flavobacteriales</taxon>
        <taxon>Flavobacteriaceae</taxon>
        <taxon>Winogradskyella</taxon>
    </lineage>
</organism>
<feature type="domain" description="UspA" evidence="3">
    <location>
        <begin position="1"/>
        <end position="142"/>
    </location>
</feature>
<dbReference type="InterPro" id="IPR014729">
    <property type="entry name" value="Rossmann-like_a/b/a_fold"/>
</dbReference>
<keyword evidence="2" id="KW-0175">Coiled coil</keyword>
<name>A0ABS7Y2E4_9FLAO</name>
<comment type="similarity">
    <text evidence="1">Belongs to the universal stress protein A family.</text>
</comment>
<protein>
    <submittedName>
        <fullName evidence="4">Universal stress protein</fullName>
    </submittedName>
</protein>
<proteinExistence type="inferred from homology"/>
<dbReference type="SUPFAM" id="SSF52402">
    <property type="entry name" value="Adenine nucleotide alpha hydrolases-like"/>
    <property type="match status" value="2"/>
</dbReference>
<gene>
    <name evidence="4" type="ORF">LBV24_12895</name>
</gene>
<dbReference type="Pfam" id="PF00582">
    <property type="entry name" value="Usp"/>
    <property type="match status" value="1"/>
</dbReference>
<evidence type="ECO:0000313" key="4">
    <source>
        <dbReference type="EMBL" id="MCA0154120.1"/>
    </source>
</evidence>
<dbReference type="InterPro" id="IPR006015">
    <property type="entry name" value="Universal_stress_UspA"/>
</dbReference>
<accession>A0ABS7Y2E4</accession>
<dbReference type="Proteomes" id="UP001198402">
    <property type="component" value="Unassembled WGS sequence"/>
</dbReference>
<feature type="coiled-coil region" evidence="2">
    <location>
        <begin position="187"/>
        <end position="214"/>
    </location>
</feature>
<dbReference type="EMBL" id="JAIUJS010000008">
    <property type="protein sequence ID" value="MCA0154120.1"/>
    <property type="molecule type" value="Genomic_DNA"/>
</dbReference>
<sequence length="275" mass="31657">MKKILLPTDFSDNSWSAIVYALKLFQEEYCTFYVLNSIALKASTMSNFSNTLLKKMKDNALIELLEIRDQLISSDANANHEFHTVLSMHDLIDAIDAEVKQNNIDLIVMGTKGATGAKEIFIGSNTVRVIKKIQNCPILLVPDEHDFVSPRQIAFPTDFKHKYTVEQLAPLIDMAELYNSKIRILHINEEEKLSNKQELNYENLKEKLSDYRSSFHWMPDYSTKEVEINEFISELEIDLLAMVNNKHSWLEKITHEPVIKKIGFQPLIPFLVIPA</sequence>
<evidence type="ECO:0000313" key="5">
    <source>
        <dbReference type="Proteomes" id="UP001198402"/>
    </source>
</evidence>
<dbReference type="RefSeq" id="WP_224479068.1">
    <property type="nucleotide sequence ID" value="NZ_JAIUJS010000008.1"/>
</dbReference>
<dbReference type="CDD" id="cd00293">
    <property type="entry name" value="USP-like"/>
    <property type="match status" value="1"/>
</dbReference>